<dbReference type="InterPro" id="IPR013097">
    <property type="entry name" value="Dabb"/>
</dbReference>
<dbReference type="InterPro" id="IPR011008">
    <property type="entry name" value="Dimeric_a/b-barrel"/>
</dbReference>
<proteinExistence type="predicted"/>
<gene>
    <name evidence="2" type="ORF">L21SP3_01574</name>
</gene>
<evidence type="ECO:0000313" key="2">
    <source>
        <dbReference type="EMBL" id="AQQ09762.1"/>
    </source>
</evidence>
<sequence length="98" mass="11446">MLVHSVFFWLKEDLSEAELYLFREKLETLKQIPAAHSVYIGTPASTDRPVIDRSYDFALTVVFEDIGKHDKYQTDPLHKTFLNECSNMFEKVLIYDAD</sequence>
<protein>
    <submittedName>
        <fullName evidence="2">Stress responsive A/B Barrel Domain protein</fullName>
    </submittedName>
</protein>
<organism evidence="2 3">
    <name type="scientific">Sedimentisphaera cyanobacteriorum</name>
    <dbReference type="NCBI Taxonomy" id="1940790"/>
    <lineage>
        <taxon>Bacteria</taxon>
        <taxon>Pseudomonadati</taxon>
        <taxon>Planctomycetota</taxon>
        <taxon>Phycisphaerae</taxon>
        <taxon>Sedimentisphaerales</taxon>
        <taxon>Sedimentisphaeraceae</taxon>
        <taxon>Sedimentisphaera</taxon>
    </lineage>
</organism>
<dbReference type="AlphaFoldDB" id="A0A1Q2HQS4"/>
<reference evidence="3" key="1">
    <citation type="submission" date="2017-02" db="EMBL/GenBank/DDBJ databases">
        <title>Comparative genomics and description of representatives of a novel lineage of planctomycetes thriving in anoxic sediments.</title>
        <authorList>
            <person name="Spring S."/>
            <person name="Bunk B."/>
            <person name="Sproer C."/>
            <person name="Klenk H.-P."/>
        </authorList>
    </citation>
    <scope>NUCLEOTIDE SEQUENCE [LARGE SCALE GENOMIC DNA]</scope>
    <source>
        <strain evidence="3">L21-RPul-D3</strain>
    </source>
</reference>
<dbReference type="OrthoDB" id="8114960at2"/>
<keyword evidence="3" id="KW-1185">Reference proteome</keyword>
<dbReference type="EMBL" id="CP019633">
    <property type="protein sequence ID" value="AQQ09762.1"/>
    <property type="molecule type" value="Genomic_DNA"/>
</dbReference>
<accession>A0A1Q2HQS4</accession>
<dbReference type="SUPFAM" id="SSF54909">
    <property type="entry name" value="Dimeric alpha+beta barrel"/>
    <property type="match status" value="1"/>
</dbReference>
<evidence type="ECO:0000259" key="1">
    <source>
        <dbReference type="PROSITE" id="PS51502"/>
    </source>
</evidence>
<dbReference type="STRING" id="1940790.L21SP3_01574"/>
<dbReference type="SMART" id="SM00886">
    <property type="entry name" value="Dabb"/>
    <property type="match status" value="1"/>
</dbReference>
<dbReference type="PROSITE" id="PS51502">
    <property type="entry name" value="S_R_A_B_BARREL"/>
    <property type="match status" value="1"/>
</dbReference>
<dbReference type="KEGG" id="pbu:L21SP3_01574"/>
<name>A0A1Q2HQS4_9BACT</name>
<feature type="domain" description="Stress-response A/B barrel" evidence="1">
    <location>
        <begin position="2"/>
        <end position="97"/>
    </location>
</feature>
<dbReference type="Gene3D" id="3.30.70.100">
    <property type="match status" value="1"/>
</dbReference>
<evidence type="ECO:0000313" key="3">
    <source>
        <dbReference type="Proteomes" id="UP000188273"/>
    </source>
</evidence>
<dbReference type="RefSeq" id="WP_077540345.1">
    <property type="nucleotide sequence ID" value="NZ_CP019633.1"/>
</dbReference>
<dbReference type="Proteomes" id="UP000188273">
    <property type="component" value="Chromosome"/>
</dbReference>
<dbReference type="Pfam" id="PF07876">
    <property type="entry name" value="Dabb"/>
    <property type="match status" value="1"/>
</dbReference>